<dbReference type="InterPro" id="IPR009071">
    <property type="entry name" value="HMG_box_dom"/>
</dbReference>
<dbReference type="Pfam" id="PF00505">
    <property type="entry name" value="HMG_box"/>
    <property type="match status" value="1"/>
</dbReference>
<dbReference type="EMBL" id="BLAL01000034">
    <property type="protein sequence ID" value="GES78185.1"/>
    <property type="molecule type" value="Genomic_DNA"/>
</dbReference>
<reference evidence="2" key="1">
    <citation type="submission" date="2019-10" db="EMBL/GenBank/DDBJ databases">
        <title>Conservation and host-specific expression of non-tandemly repeated heterogenous ribosome RNA gene in arbuscular mycorrhizal fungi.</title>
        <authorList>
            <person name="Maeda T."/>
            <person name="Kobayashi Y."/>
            <person name="Nakagawa T."/>
            <person name="Ezawa T."/>
            <person name="Yamaguchi K."/>
            <person name="Bino T."/>
            <person name="Nishimoto Y."/>
            <person name="Shigenobu S."/>
            <person name="Kawaguchi M."/>
        </authorList>
    </citation>
    <scope>NUCLEOTIDE SEQUENCE</scope>
    <source>
        <strain evidence="2">HR1</strain>
    </source>
</reference>
<protein>
    <recommendedName>
        <fullName evidence="1">HMG box domain-containing protein</fullName>
    </recommendedName>
</protein>
<organism evidence="2 3">
    <name type="scientific">Rhizophagus clarus</name>
    <dbReference type="NCBI Taxonomy" id="94130"/>
    <lineage>
        <taxon>Eukaryota</taxon>
        <taxon>Fungi</taxon>
        <taxon>Fungi incertae sedis</taxon>
        <taxon>Mucoromycota</taxon>
        <taxon>Glomeromycotina</taxon>
        <taxon>Glomeromycetes</taxon>
        <taxon>Glomerales</taxon>
        <taxon>Glomeraceae</taxon>
        <taxon>Rhizophagus</taxon>
    </lineage>
</organism>
<evidence type="ECO:0000313" key="2">
    <source>
        <dbReference type="EMBL" id="GES78185.1"/>
    </source>
</evidence>
<comment type="caution">
    <text evidence="2">The sequence shown here is derived from an EMBL/GenBank/DDBJ whole genome shotgun (WGS) entry which is preliminary data.</text>
</comment>
<accession>A0A8H3QEU2</accession>
<dbReference type="Gene3D" id="1.10.30.10">
    <property type="entry name" value="High mobility group box domain"/>
    <property type="match status" value="1"/>
</dbReference>
<gene>
    <name evidence="2" type="ORF">RCL2_000549900</name>
</gene>
<evidence type="ECO:0000313" key="3">
    <source>
        <dbReference type="Proteomes" id="UP000615446"/>
    </source>
</evidence>
<dbReference type="Proteomes" id="UP000615446">
    <property type="component" value="Unassembled WGS sequence"/>
</dbReference>
<sequence>MPKATKVKSSIKNDLKLPYPPQTSVDVLLKGMRKKDSSKLRKAPNCFIIYRNMWVEYLRKEHTKLNLSEISAFASTKWKHESSKVKEFYKRLSAEATSKLKAINKSRVFIYHNQCNNTQNENVLTLQSSTTNNSEPETAAEISPAQIPFQVASFDSPALQNQQIQQIQQIQQQQQLNQPQFNPNFTYDLYSSFDTSHVSPIFDTFNSLTEMINNFNLRTFNLTNPQELEKFLANLKSIINECKLLAHFCAIREKLKELEIVTSGPFNGAKDNSHYGIDLTRGFQGIQEIPQDYPFNYVPENYVDGLITSLGSPSSIVYPNYLADNTTFSQFNNYYLLERNKDLELRFCRIQELLKAMSGLIFGIGN</sequence>
<dbReference type="InterPro" id="IPR036910">
    <property type="entry name" value="HMG_box_dom_sf"/>
</dbReference>
<evidence type="ECO:0000259" key="1">
    <source>
        <dbReference type="Pfam" id="PF00505"/>
    </source>
</evidence>
<dbReference type="SUPFAM" id="SSF47095">
    <property type="entry name" value="HMG-box"/>
    <property type="match status" value="1"/>
</dbReference>
<name>A0A8H3QEU2_9GLOM</name>
<dbReference type="OrthoDB" id="2376828at2759"/>
<feature type="domain" description="HMG box" evidence="1">
    <location>
        <begin position="42"/>
        <end position="101"/>
    </location>
</feature>
<proteinExistence type="predicted"/>
<dbReference type="AlphaFoldDB" id="A0A8H3QEU2"/>